<keyword evidence="13" id="KW-0505">Motor protein</keyword>
<gene>
    <name evidence="19" type="ORF">AURANDRAFT_38572</name>
</gene>
<dbReference type="GO" id="GO:0008569">
    <property type="term" value="F:minus-end-directed microtubule motor activity"/>
    <property type="evidence" value="ECO:0007669"/>
    <property type="project" value="InterPro"/>
</dbReference>
<keyword evidence="10" id="KW-0243">Dynein</keyword>
<dbReference type="Gene3D" id="1.20.920.20">
    <property type="match status" value="1"/>
</dbReference>
<evidence type="ECO:0000313" key="19">
    <source>
        <dbReference type="EMBL" id="EGB05302.1"/>
    </source>
</evidence>
<evidence type="ECO:0000256" key="6">
    <source>
        <dbReference type="ARBA" id="ARBA00022737"/>
    </source>
</evidence>
<evidence type="ECO:0000256" key="14">
    <source>
        <dbReference type="ARBA" id="ARBA00023212"/>
    </source>
</evidence>
<dbReference type="KEGG" id="aaf:AURANDRAFT_38572"/>
<evidence type="ECO:0000256" key="8">
    <source>
        <dbReference type="ARBA" id="ARBA00022840"/>
    </source>
</evidence>
<keyword evidence="9" id="KW-0282">Flagellum</keyword>
<dbReference type="InterPro" id="IPR041658">
    <property type="entry name" value="AAA_lid_11"/>
</dbReference>
<keyword evidence="14" id="KW-0206">Cytoskeleton</keyword>
<dbReference type="SUPFAM" id="SSF52540">
    <property type="entry name" value="P-loop containing nucleoside triphosphate hydrolases"/>
    <property type="match status" value="4"/>
</dbReference>
<evidence type="ECO:0000256" key="7">
    <source>
        <dbReference type="ARBA" id="ARBA00022741"/>
    </source>
</evidence>
<dbReference type="Pfam" id="PF17857">
    <property type="entry name" value="AAA_lid_1"/>
    <property type="match status" value="1"/>
</dbReference>
<evidence type="ECO:0000256" key="16">
    <source>
        <dbReference type="SAM" id="Coils"/>
    </source>
</evidence>
<dbReference type="Gene3D" id="1.10.8.1220">
    <property type="match status" value="1"/>
</dbReference>
<evidence type="ECO:0000313" key="20">
    <source>
        <dbReference type="Proteomes" id="UP000002729"/>
    </source>
</evidence>
<dbReference type="InterPro" id="IPR013602">
    <property type="entry name" value="Dynein_heavy_linker"/>
</dbReference>
<keyword evidence="4" id="KW-0963">Cytoplasm</keyword>
<dbReference type="PANTHER" id="PTHR22878:SF73">
    <property type="entry name" value="DYNEIN AXONEMAL HEAVY CHAIN 1"/>
    <property type="match status" value="1"/>
</dbReference>
<dbReference type="FunFam" id="1.10.8.710:FF:000004">
    <property type="entry name" value="Dynein axonemal heavy chain 6"/>
    <property type="match status" value="1"/>
</dbReference>
<evidence type="ECO:0000256" key="4">
    <source>
        <dbReference type="ARBA" id="ARBA00022490"/>
    </source>
</evidence>
<evidence type="ECO:0000256" key="15">
    <source>
        <dbReference type="ARBA" id="ARBA00023273"/>
    </source>
</evidence>
<keyword evidence="8" id="KW-0067">ATP-binding</keyword>
<dbReference type="InterPro" id="IPR041228">
    <property type="entry name" value="Dynein_C"/>
</dbReference>
<dbReference type="PANTHER" id="PTHR22878">
    <property type="entry name" value="DYNEIN HEAVY CHAIN 6, AXONEMAL-LIKE-RELATED"/>
    <property type="match status" value="1"/>
</dbReference>
<evidence type="ECO:0000256" key="5">
    <source>
        <dbReference type="ARBA" id="ARBA00022701"/>
    </source>
</evidence>
<dbReference type="Pfam" id="PF12775">
    <property type="entry name" value="AAA_7"/>
    <property type="match status" value="1"/>
</dbReference>
<dbReference type="Gene3D" id="1.10.287.2620">
    <property type="match status" value="1"/>
</dbReference>
<dbReference type="Gene3D" id="1.10.8.710">
    <property type="match status" value="1"/>
</dbReference>
<dbReference type="InterPro" id="IPR041589">
    <property type="entry name" value="DNAH3_AAA_lid_1"/>
</dbReference>
<keyword evidence="7" id="KW-0547">Nucleotide-binding</keyword>
<comment type="similarity">
    <text evidence="3">Belongs to the dynein heavy chain family.</text>
</comment>
<dbReference type="Pfam" id="PF17852">
    <property type="entry name" value="Dynein_AAA_lid"/>
    <property type="match status" value="1"/>
</dbReference>
<dbReference type="OrthoDB" id="447173at2759"/>
<dbReference type="Pfam" id="PF12774">
    <property type="entry name" value="AAA_6"/>
    <property type="match status" value="1"/>
</dbReference>
<dbReference type="FunFam" id="1.10.8.1220:FF:000001">
    <property type="entry name" value="Dynein axonemal heavy chain 5"/>
    <property type="match status" value="1"/>
</dbReference>
<dbReference type="Pfam" id="PF12781">
    <property type="entry name" value="AAA_9"/>
    <property type="match status" value="1"/>
</dbReference>
<dbReference type="InterPro" id="IPR024317">
    <property type="entry name" value="Dynein_heavy_chain_D4_dom"/>
</dbReference>
<dbReference type="FunFam" id="1.10.8.720:FF:000001">
    <property type="entry name" value="dynein heavy chain 7, axonemal"/>
    <property type="match status" value="1"/>
</dbReference>
<dbReference type="Gene3D" id="3.20.180.20">
    <property type="entry name" value="Dynein heavy chain, N-terminal domain 2"/>
    <property type="match status" value="1"/>
</dbReference>
<feature type="domain" description="AAA+ ATPase" evidence="18">
    <location>
        <begin position="1774"/>
        <end position="1984"/>
    </location>
</feature>
<dbReference type="FunFam" id="3.10.490.20:FF:000009">
    <property type="entry name" value="Dynein heavy chain 4"/>
    <property type="match status" value="1"/>
</dbReference>
<dbReference type="EMBL" id="GL833142">
    <property type="protein sequence ID" value="EGB05302.1"/>
    <property type="molecule type" value="Genomic_DNA"/>
</dbReference>
<dbReference type="Gene3D" id="1.20.1270.280">
    <property type="match status" value="1"/>
</dbReference>
<accession>F0YHW5</accession>
<evidence type="ECO:0000256" key="12">
    <source>
        <dbReference type="ARBA" id="ARBA00023069"/>
    </source>
</evidence>
<dbReference type="FunFam" id="3.40.50.300:FF:000353">
    <property type="entry name" value="Dynein axonemal heavy chain 1"/>
    <property type="match status" value="1"/>
</dbReference>
<dbReference type="SMART" id="SM00382">
    <property type="entry name" value="AAA"/>
    <property type="match status" value="3"/>
</dbReference>
<dbReference type="Gene3D" id="1.10.472.130">
    <property type="match status" value="1"/>
</dbReference>
<dbReference type="InterPro" id="IPR043160">
    <property type="entry name" value="Dynein_C_barrel"/>
</dbReference>
<dbReference type="FunFam" id="1.20.1270.280:FF:000001">
    <property type="entry name" value="dynein heavy chain 7, axonemal"/>
    <property type="match status" value="1"/>
</dbReference>
<evidence type="ECO:0000256" key="3">
    <source>
        <dbReference type="ARBA" id="ARBA00008887"/>
    </source>
</evidence>
<dbReference type="FunFam" id="3.40.50.300:FF:002141">
    <property type="entry name" value="Dynein heavy chain"/>
    <property type="match status" value="1"/>
</dbReference>
<organism evidence="20">
    <name type="scientific">Aureococcus anophagefferens</name>
    <name type="common">Harmful bloom alga</name>
    <dbReference type="NCBI Taxonomy" id="44056"/>
    <lineage>
        <taxon>Eukaryota</taxon>
        <taxon>Sar</taxon>
        <taxon>Stramenopiles</taxon>
        <taxon>Ochrophyta</taxon>
        <taxon>Pelagophyceae</taxon>
        <taxon>Pelagomonadales</taxon>
        <taxon>Pelagomonadaceae</taxon>
        <taxon>Aureococcus</taxon>
    </lineage>
</organism>
<sequence length="4185" mass="472261">MTSGETSDWPPPPPGGATSHQRAYFSELLSYGLKPEDVVSESVFEMEDMKTQKPPLAAAFAADGALADVRPTNVSELAFDNHAIEPKVITAYKPKPGGMPRKLEIERRKRLYAAQDIETLLMAKGIDYSVPYSSQLLGGKGDEGDVPPGSALPLIVFDNGDFEVHTADAWLAMGTDDAGNQQGLPCRALHMRDEATEQGVWRRGKVVSYDAAAERFGVAWDPDEGAAPETEPVEPTPVHRMHICFVAEDPFVFVERVTDAHARRRDAEAVLLHNLYVDCMPTEGTKPLDSELCGRILALAINTKALRRTALETSRVIAEVNTDYTRTLNKIVFRATHAAEGDTNELLRAIVLPREEAKPPPRRQGTIALPPGYDFGVAYKEFRFHSCLTRPEIIKIVVNVKQECLKVMALSFFNFLTKSVRVEEFANTQHEATQAVAGRLRESWPSNVCGHVRQQLKDVKKGWFNLEEANNEVYAFSKLKKFLQFVNFMMQDSMRYLVEDSIRAYAAYLIRACDCDVEVRGSNDVTTTYPTAGVASKAKRLPLFLIDIVIVGEGDDKTLGYSSNLAAFEEIPLKHFDQAIIQTQSIVQVERRVMTRLFWSHDPIMTSVHPTEQWVIDLRAEVAQTLRAAVAPLEAYLATYDGFLEFLRLDVDAYIGDAEAKWGGPPPGLTEDEKNELAIPPLDVPALKSLAEKHLGEQKKVEALIPETVAVGLFAVSGKTVGRILAEKHGRIAKMLLDLVAIKTNQHAADSTVSFGDIMRKLNAKPTNIEELTELRDYMETIPDAVFKLQKVIDTSMENYGVLEGILYKLDPGDFRLRWEVFGWPKKVADKCEELEEHCLKLEKSYENDMEEAQGEFRERLRGYMDEVDNLRTFYDLKLVDQVSAHVRRIKKDLASAEDEARLFNSREALFNKEVTQYDLLRDVAKKFEPYGNMWEQVDHWLQYHKKWMSDDFLKLDAEGIETDTTTIYRVLVKCEKTFEAQKLDGCLNVCRTILGQVNEFRPHVPLVIALRQQGMRDRHWENLSQKIKVDVKPDESYTLETIFEMKLQDHVDVITKISEVAGKEYAIENSLDTMEKAWSDVTLQIEPYKETGTSILRGIDEYMALLDEHITTTQAMTFSAFKGPFEERIEKWNTTLQIVSELIDEWVAVQKNWLYLQPIFDSPDINKQLPVEGKRFATVDKHWRQTLNSAASGTTLAILFCNDPKLLERFRESNKLLDMVQKGLSDYLETKRAGFSRFYFLSDGDLLEILSETKDPRMVQPHLRKCFEARASRSLDFEADLTISRMNSSEKEIVDFVAPVNPVNKNIEDWMVEINVAMCKAVRDHMIRAVRAYPETKRTRWMIEWPGQVVLNGSQVHWTQEVEEIMASKGNAGIFEYYEQCKSQLQDMVILIRTDLSKGQRTTVGALAVIDVHARDVMKAMADAGVSSCTDFDWQSQMRFYWEGDDASGDLWVKQVESKRAYGYEYLGNSFRLVITPLTDKCYITIMGALQMILGGAPAGPAGTGKTETTKDLAKALAKQCVLLLGSDGLDYRAMGKFFKGLASAGAWACFDEFNRINIEVLSVIAQQIMTLQGAVQRNEERIMFEDTDINVNPEFAVFITMNPGYAGRSELPDNLEALFRPVAMMVPDYALIGEIMLFSYGYMENRKCAKKMVATFRLCSEQLSSQDHYDYGMRAVKTVITAAGNLKRAAPEENEEALLLRALQDVNVPKFLAHDLPLFDGILSDLFPGITRPPFDYGPLITCLKAAISEKTLQAVPIFIRKNIELYEMICVRHGLMVVGPTGGGKSSNIRTLQRALTMLNEQNFEGNRYEKVDIHHLNPKSITMGQLYGMFDANTHEWQDGILASIVRLCIKNTKPDLQWVLFDGPVDAIWIENMNTVLDDNKKLCLTSGEIMSLSDQMTMMFEPEDLAVASPATVSRCGMIYMEPKSLGADPIVQSWLQKLPESFGAPHKTVLQTLFDTYFGPAAALIRRNLNEPFPTVDGALLDALLNLMDCAFEPFHPKEGVEPKTAEDVDLVATQIEPIFIFAFIWSACCTVDTRGRQVMDAWLRNFMFMNDSKRQIPAGGFIYDYLFDMEKNEWVPWMDTVAGYEHDAAASFAELIIPTLDSVRYTYLLDTLVTNGKHVMMSGPTGTGKTVNISRHLQGGFPDSYVPICITFSAQTSANQIQDQLDGKCEKRRKGIFGPAAGKKYVIFVDDVNMPMKEEYGAQPPIEILRQWFDNEGWYDRKALTFRRIIDVIFVCACGPPGGGRNSLSARFPRHFNTVGYTPMEDKSMQLIFQTILSNFLTTNRFADEIQALCGGVVDATILIYNTILSDLRPTPAKSHYQFNLRDISKVFQGVLMVTARNVKTARDFVRLFTHENQRIFGDRLINAEDHAWFDELILAAAGKHCGEDHKASIEYPIIFGDFMVPGADPRLYEEVKDMAQLQPTIEEYLTEYNQDSKQPMHLVMFMDAISHVARITRVMRQPKGNVLLLGVGGSGRQSLTRLATFMCDYKISQIEITKGFGMSEWREALKEVLLLAGIKAQPVVFLFSDTQIVFESMLEDINNVLNTGDVPNIYAVEDMDNIMTTCKQDCVRKRIQPTKLNIFAQFIQRVMANIHLVLCMSPLGEAFRTRLRKFPSIVNCCTIDWFAEWPEEALQSVATRSMTETDLKLEEHLQSVVTFVKHAHMSVARKSETFLSELGRHNYVTPTSYLELLSTYNQVLGLKRDEVGTLKNRLQVGLDKLISTATQVEALQVQLTDMEPKLIKTQAEVEQMIIHIDADKKDAAETQKVVAAEEASAREKEAETQAIADDAQKDLDEALPALDEAVKCLNSLKKSDIDEVKTMGKPPFGVKLTMEACCIMFGVKPEMEKDPANPGKKIMNYFKAAQKEVLSLGAKLIDKMKAYDKDNIPTKIISQIAPYIAMEEFQPSVIEKASKACTAMCMWVRAMHKYHEVSVMVEPKKKLLAEATESLKITQAALAVAQGTLSEVMQKIARLESEFNDANAKKEQLKKDVDECRARLDRAQKLIGGLGGERSRWTESCAKLELDYTSLIGDSLISSATIAYSGPFTPDFRKELTRDWQDTLRELQLPHTEGCDIRQTLADAVAIRTWTICGLPQDASSVENGIIMSRARRFPLLIDPQGQANRFIKNMGKDPHLAENGIETTKLTEKNFLRTLENAVRFGRWVLLENVGETLDAALEPLLLQQKFLQGGTEMIKIGDSTIPWNDSFKFFMTTKMPNPHYAPEVCVKVSLLNFAITPVGLEDQLLGVVVVEERPDMEEKKNSLVVANASMKKELKEIEDKILYMLSNSTGNILDDHELIETLASSKKTSQEITAKVAEAETTEREIDTSRERYRPVAYRATILYFSVVGLAVVDPMYQYSLQWFTALFVAAIRLADANDDLEARLEILNDFFTYYVYVNVCRSLFEKDKLLLSFLMTIKILEGAGDIDPVEWRFLISGKAPNPKTAENPAPEGAPSGWLDGRMWSEVLMLGGMEKFAGFEKDFGTYIDEWRKYYDHIEPHKVALPAKWEFTLNSFQKLMVLRALRADKIPDGVMNYVIEKLGQRFIEPPPFNLPACYKDSSNLTPLIFVLTKGSDPTKAFNLFCAEMRFDKKVKKLSLGQGQGTKATKMIEEATQKGSWVYLQNCHLFISWLTELERLCDGLSPDATHKDFRLWLTSMPCGDFPVSILQNGVKMTNEPPKGLKANLKSVFFKLDDAKLSVTSKPEAYRKLLFALVFFHASAQERRKFGPLGWNVPYEFNETDLDISRGQLEMFLDSYEYIPYRVLCFLTSYINYGGRVTDYIDLRTIDVIMKSFYNERIFEKDFCFDPEKIYKSIDPDPESPHASYMEYIESLPLTAGPSIFGMHENANISCAFNEAFKMFDTLLSLASSGGGGGGGGGSEELIAREVDDITAKLEKRGLFDVQAIQMQYPVVYEESMNTVLAQECIRYNKLITVMELTLPELAKALQGLVVMSNELESMGNSIAVAAVPSAWESKAYPSLKPLTPWVDDLMQRLDFVHTWIDAGIPITFWISGFYFPQAFLTGSMQNFARSKQLPIDTISFDFIMLDTFSPESIKEKPADGVYIRGLFLEGARWDPDIRSLNDSRPKQLYSPAPIMHLSPVKDRVDPTGGIYRCPIYKVLSRRGVLSTTGHSTNFVMWIEIPSNREDGKNNLGQADQLTWAKGGVGAFCSLKF</sequence>
<dbReference type="Gene3D" id="1.10.8.720">
    <property type="entry name" value="Region D6 of dynein motor"/>
    <property type="match status" value="1"/>
</dbReference>
<dbReference type="InterPro" id="IPR035706">
    <property type="entry name" value="AAA_9"/>
</dbReference>
<dbReference type="Pfam" id="PF08393">
    <property type="entry name" value="DHC_N2"/>
    <property type="match status" value="1"/>
</dbReference>
<dbReference type="OMA" id="KIWRRIM"/>
<dbReference type="GO" id="GO:0005858">
    <property type="term" value="C:axonemal dynein complex"/>
    <property type="evidence" value="ECO:0007669"/>
    <property type="project" value="UniProtKB-ARBA"/>
</dbReference>
<reference evidence="19 20" key="1">
    <citation type="journal article" date="2011" name="Proc. Natl. Acad. Sci. U.S.A.">
        <title>Niche of harmful alga Aureococcus anophagefferens revealed through ecogenomics.</title>
        <authorList>
            <person name="Gobler C.J."/>
            <person name="Berry D.L."/>
            <person name="Dyhrman S.T."/>
            <person name="Wilhelm S.W."/>
            <person name="Salamov A."/>
            <person name="Lobanov A.V."/>
            <person name="Zhang Y."/>
            <person name="Collier J.L."/>
            <person name="Wurch L.L."/>
            <person name="Kustka A.B."/>
            <person name="Dill B.D."/>
            <person name="Shah M."/>
            <person name="VerBerkmoes N.C."/>
            <person name="Kuo A."/>
            <person name="Terry A."/>
            <person name="Pangilinan J."/>
            <person name="Lindquist E.A."/>
            <person name="Lucas S."/>
            <person name="Paulsen I.T."/>
            <person name="Hattenrath-Lehmann T.K."/>
            <person name="Talmage S.C."/>
            <person name="Walker E.A."/>
            <person name="Koch F."/>
            <person name="Burson A.M."/>
            <person name="Marcoval M.A."/>
            <person name="Tang Y.Z."/>
            <person name="Lecleir G.R."/>
            <person name="Coyne K.J."/>
            <person name="Berg G.M."/>
            <person name="Bertrand E.M."/>
            <person name="Saito M.A."/>
            <person name="Gladyshev V.N."/>
            <person name="Grigoriev I.V."/>
        </authorList>
    </citation>
    <scope>NUCLEOTIDE SEQUENCE [LARGE SCALE GENOMIC DNA]</scope>
    <source>
        <strain evidence="20">CCMP 1984</strain>
    </source>
</reference>
<feature type="region of interest" description="Disordered" evidence="17">
    <location>
        <begin position="1"/>
        <end position="20"/>
    </location>
</feature>
<dbReference type="FunFam" id="1.10.287.2620:FF:000002">
    <property type="entry name" value="Dynein heavy chain 2, axonemal"/>
    <property type="match status" value="1"/>
</dbReference>
<dbReference type="GO" id="GO:0005524">
    <property type="term" value="F:ATP binding"/>
    <property type="evidence" value="ECO:0007669"/>
    <property type="project" value="UniProtKB-KW"/>
</dbReference>
<keyword evidence="6" id="KW-0677">Repeat</keyword>
<evidence type="ECO:0000256" key="1">
    <source>
        <dbReference type="ARBA" id="ARBA00004230"/>
    </source>
</evidence>
<evidence type="ECO:0000256" key="17">
    <source>
        <dbReference type="SAM" id="MobiDB-lite"/>
    </source>
</evidence>
<evidence type="ECO:0000259" key="18">
    <source>
        <dbReference type="SMART" id="SM00382"/>
    </source>
</evidence>
<dbReference type="GO" id="GO:0003341">
    <property type="term" value="P:cilium movement"/>
    <property type="evidence" value="ECO:0007669"/>
    <property type="project" value="UniProtKB-ARBA"/>
</dbReference>
<evidence type="ECO:0000256" key="13">
    <source>
        <dbReference type="ARBA" id="ARBA00023175"/>
    </source>
</evidence>
<dbReference type="InterPro" id="IPR042219">
    <property type="entry name" value="AAA_lid_11_sf"/>
</dbReference>
<dbReference type="InterPro" id="IPR042222">
    <property type="entry name" value="Dynein_2_N"/>
</dbReference>
<evidence type="ECO:0000256" key="11">
    <source>
        <dbReference type="ARBA" id="ARBA00023054"/>
    </source>
</evidence>
<dbReference type="FunFam" id="1.20.920.20:FF:000006">
    <property type="entry name" value="Dynein, axonemal, heavy chain 6"/>
    <property type="match status" value="1"/>
</dbReference>
<evidence type="ECO:0000256" key="9">
    <source>
        <dbReference type="ARBA" id="ARBA00022846"/>
    </source>
</evidence>
<dbReference type="FunFam" id="1.20.920.30:FF:000005">
    <property type="entry name" value="Dynein, axonemal, heavy chain 2"/>
    <property type="match status" value="1"/>
</dbReference>
<dbReference type="FunFam" id="1.20.58.1120:FF:000001">
    <property type="entry name" value="dynein heavy chain 2, axonemal"/>
    <property type="match status" value="1"/>
</dbReference>
<keyword evidence="15" id="KW-0966">Cell projection</keyword>
<feature type="coiled-coil region" evidence="16">
    <location>
        <begin position="880"/>
        <end position="907"/>
    </location>
</feature>
<name>F0YHW5_AURAN</name>
<dbReference type="Gene3D" id="1.20.58.1120">
    <property type="match status" value="1"/>
</dbReference>
<dbReference type="Pfam" id="PF18199">
    <property type="entry name" value="Dynein_C"/>
    <property type="match status" value="1"/>
</dbReference>
<dbReference type="Gene3D" id="3.40.50.300">
    <property type="entry name" value="P-loop containing nucleotide triphosphate hydrolases"/>
    <property type="match status" value="5"/>
</dbReference>
<protein>
    <recommendedName>
        <fullName evidence="18">AAA+ ATPase domain-containing protein</fullName>
    </recommendedName>
</protein>
<dbReference type="FunFam" id="3.40.50.300:FF:000362">
    <property type="entry name" value="Dynein, axonemal, heavy chain 6"/>
    <property type="match status" value="1"/>
</dbReference>
<dbReference type="InterPro" id="IPR004273">
    <property type="entry name" value="Dynein_heavy_D6_P-loop"/>
</dbReference>
<dbReference type="Pfam" id="PF12777">
    <property type="entry name" value="MT"/>
    <property type="match status" value="1"/>
</dbReference>
<dbReference type="GO" id="GO:0051959">
    <property type="term" value="F:dynein light intermediate chain binding"/>
    <property type="evidence" value="ECO:0007669"/>
    <property type="project" value="InterPro"/>
</dbReference>
<dbReference type="FunFam" id="3.40.50.300:FF:000044">
    <property type="entry name" value="Dynein heavy chain 5, axonemal"/>
    <property type="match status" value="1"/>
</dbReference>
<dbReference type="InterPro" id="IPR024743">
    <property type="entry name" value="Dynein_HC_stalk"/>
</dbReference>
<dbReference type="InterPro" id="IPR043157">
    <property type="entry name" value="Dynein_AAA1S"/>
</dbReference>
<dbReference type="InParanoid" id="F0YHW5"/>
<evidence type="ECO:0000256" key="10">
    <source>
        <dbReference type="ARBA" id="ARBA00023017"/>
    </source>
</evidence>
<dbReference type="Pfam" id="PF03028">
    <property type="entry name" value="Dynein_heavy"/>
    <property type="match status" value="1"/>
</dbReference>
<dbReference type="FunFam" id="3.40.50.300:FF:001145">
    <property type="entry name" value="Putative dynein heavy chain"/>
    <property type="match status" value="1"/>
</dbReference>
<dbReference type="Gene3D" id="1.20.140.100">
    <property type="entry name" value="Dynein heavy chain, N-terminal domain 2"/>
    <property type="match status" value="1"/>
</dbReference>
<keyword evidence="11 16" id="KW-0175">Coiled coil</keyword>
<dbReference type="Gene3D" id="3.10.490.20">
    <property type="match status" value="1"/>
</dbReference>
<dbReference type="eggNOG" id="KOG3595">
    <property type="taxonomic scope" value="Eukaryota"/>
</dbReference>
<dbReference type="GeneID" id="20221878"/>
<proteinExistence type="inferred from homology"/>
<dbReference type="FunFam" id="1.20.140.100:FF:000004">
    <property type="entry name" value="Dynein axonemal heavy chain 6"/>
    <property type="match status" value="1"/>
</dbReference>
<comment type="subcellular location">
    <subcellularLocation>
        <location evidence="1">Cell projection</location>
        <location evidence="1">Cilium</location>
        <location evidence="1">Flagellum</location>
    </subcellularLocation>
    <subcellularLocation>
        <location evidence="2">Cytoplasm</location>
        <location evidence="2">Cytoskeleton</location>
        <location evidence="2">Cilium axoneme</location>
    </subcellularLocation>
</comment>
<dbReference type="Gene3D" id="6.10.140.1060">
    <property type="match status" value="1"/>
</dbReference>
<dbReference type="GO" id="GO:0005874">
    <property type="term" value="C:microtubule"/>
    <property type="evidence" value="ECO:0007669"/>
    <property type="project" value="UniProtKB-KW"/>
</dbReference>
<dbReference type="Pfam" id="PF12780">
    <property type="entry name" value="AAA_8"/>
    <property type="match status" value="1"/>
</dbReference>
<dbReference type="InterPro" id="IPR003593">
    <property type="entry name" value="AAA+_ATPase"/>
</dbReference>
<dbReference type="InterPro" id="IPR042228">
    <property type="entry name" value="Dynein_linker_3"/>
</dbReference>
<keyword evidence="12" id="KW-0969">Cilium</keyword>
<feature type="domain" description="AAA+ ATPase" evidence="18">
    <location>
        <begin position="1495"/>
        <end position="1632"/>
    </location>
</feature>
<dbReference type="RefSeq" id="XP_009039950.1">
    <property type="nucleotide sequence ID" value="XM_009041702.1"/>
</dbReference>
<dbReference type="InterPro" id="IPR041466">
    <property type="entry name" value="Dynein_AAA5_ext"/>
</dbReference>
<dbReference type="InterPro" id="IPR035699">
    <property type="entry name" value="AAA_6"/>
</dbReference>
<dbReference type="InterPro" id="IPR027417">
    <property type="entry name" value="P-loop_NTPase"/>
</dbReference>
<keyword evidence="20" id="KW-1185">Reference proteome</keyword>
<dbReference type="InterPro" id="IPR026983">
    <property type="entry name" value="DHC"/>
</dbReference>
<dbReference type="GO" id="GO:0045505">
    <property type="term" value="F:dynein intermediate chain binding"/>
    <property type="evidence" value="ECO:0007669"/>
    <property type="project" value="InterPro"/>
</dbReference>
<feature type="domain" description="AAA+ ATPase" evidence="18">
    <location>
        <begin position="2123"/>
        <end position="2270"/>
    </location>
</feature>
<dbReference type="Pfam" id="PF18198">
    <property type="entry name" value="AAA_lid_11"/>
    <property type="match status" value="1"/>
</dbReference>
<feature type="coiled-coil region" evidence="16">
    <location>
        <begin position="2967"/>
        <end position="3015"/>
    </location>
</feature>
<evidence type="ECO:0000256" key="2">
    <source>
        <dbReference type="ARBA" id="ARBA00004430"/>
    </source>
</evidence>
<dbReference type="Gene3D" id="1.20.920.30">
    <property type="match status" value="1"/>
</dbReference>
<dbReference type="Proteomes" id="UP000002729">
    <property type="component" value="Unassembled WGS sequence"/>
</dbReference>
<keyword evidence="5" id="KW-0493">Microtubule</keyword>
<dbReference type="GO" id="GO:0031514">
    <property type="term" value="C:motile cilium"/>
    <property type="evidence" value="ECO:0007669"/>
    <property type="project" value="UniProtKB-SubCell"/>
</dbReference>